<feature type="chain" id="PRO_5045835456" description="DUF3558 domain-containing protein" evidence="1">
    <location>
        <begin position="23"/>
        <end position="183"/>
    </location>
</feature>
<reference evidence="2 3" key="1">
    <citation type="submission" date="2019-12" db="EMBL/GenBank/DDBJ databases">
        <title>Whole genome sequencing of endophytic Actinobacterium Micromonospora sp. MPMI6T.</title>
        <authorList>
            <person name="Evv R."/>
            <person name="Podile A.R."/>
        </authorList>
    </citation>
    <scope>NUCLEOTIDE SEQUENCE [LARGE SCALE GENOMIC DNA]</scope>
    <source>
        <strain evidence="2 3">MPMI6</strain>
    </source>
</reference>
<proteinExistence type="predicted"/>
<protein>
    <recommendedName>
        <fullName evidence="4">DUF3558 domain-containing protein</fullName>
    </recommendedName>
</protein>
<dbReference type="PROSITE" id="PS51257">
    <property type="entry name" value="PROKAR_LIPOPROTEIN"/>
    <property type="match status" value="1"/>
</dbReference>
<evidence type="ECO:0000313" key="3">
    <source>
        <dbReference type="Proteomes" id="UP000823521"/>
    </source>
</evidence>
<sequence>MIRVILRAAGTVVGALVLLTTAACGGAAGTPESPPAVGGGPTAAPAATTAAAGTFLPDLCNRLTAAGVADAAGVDIPLVRAEPGPGIVSCAYHLRNDDASPAIYVQYQLDAANQLDFTTSGEEVAGIGERARWYQRGATLMAKVNGDDLLIVNLGVSNRNLRGGDLRSLAVDLATRALEQLAR</sequence>
<dbReference type="RefSeq" id="WP_208814919.1">
    <property type="nucleotide sequence ID" value="NZ_WVUH01000162.1"/>
</dbReference>
<accession>A0ABS3VUD5</accession>
<organism evidence="2 3">
    <name type="scientific">Micromonospora echinofusca</name>
    <dbReference type="NCBI Taxonomy" id="47858"/>
    <lineage>
        <taxon>Bacteria</taxon>
        <taxon>Bacillati</taxon>
        <taxon>Actinomycetota</taxon>
        <taxon>Actinomycetes</taxon>
        <taxon>Micromonosporales</taxon>
        <taxon>Micromonosporaceae</taxon>
        <taxon>Micromonospora</taxon>
    </lineage>
</organism>
<comment type="caution">
    <text evidence="2">The sequence shown here is derived from an EMBL/GenBank/DDBJ whole genome shotgun (WGS) entry which is preliminary data.</text>
</comment>
<feature type="signal peptide" evidence="1">
    <location>
        <begin position="1"/>
        <end position="22"/>
    </location>
</feature>
<evidence type="ECO:0000313" key="2">
    <source>
        <dbReference type="EMBL" id="MBO4208009.1"/>
    </source>
</evidence>
<keyword evidence="3" id="KW-1185">Reference proteome</keyword>
<evidence type="ECO:0000256" key="1">
    <source>
        <dbReference type="SAM" id="SignalP"/>
    </source>
</evidence>
<evidence type="ECO:0008006" key="4">
    <source>
        <dbReference type="Google" id="ProtNLM"/>
    </source>
</evidence>
<gene>
    <name evidence="2" type="ORF">GSF22_18660</name>
</gene>
<name>A0ABS3VUD5_MICEH</name>
<dbReference type="Proteomes" id="UP000823521">
    <property type="component" value="Unassembled WGS sequence"/>
</dbReference>
<keyword evidence="1" id="KW-0732">Signal</keyword>
<dbReference type="EMBL" id="WVUH01000162">
    <property type="protein sequence ID" value="MBO4208009.1"/>
    <property type="molecule type" value="Genomic_DNA"/>
</dbReference>